<gene>
    <name evidence="2" type="ORF">H7849_24370</name>
</gene>
<keyword evidence="1" id="KW-1133">Transmembrane helix</keyword>
<dbReference type="Proteomes" id="UP000515312">
    <property type="component" value="Chromosome"/>
</dbReference>
<evidence type="ECO:0000256" key="1">
    <source>
        <dbReference type="SAM" id="Phobius"/>
    </source>
</evidence>
<dbReference type="InterPro" id="IPR013424">
    <property type="entry name" value="Ice-binding_C"/>
</dbReference>
<proteinExistence type="predicted"/>
<feature type="transmembrane region" description="Helical" evidence="1">
    <location>
        <begin position="7"/>
        <end position="29"/>
    </location>
</feature>
<evidence type="ECO:0000313" key="2">
    <source>
        <dbReference type="EMBL" id="QNI32094.1"/>
    </source>
</evidence>
<feature type="transmembrane region" description="Helical" evidence="1">
    <location>
        <begin position="89"/>
        <end position="110"/>
    </location>
</feature>
<organism evidence="2 3">
    <name type="scientific">Alloacidobacterium dinghuense</name>
    <dbReference type="NCBI Taxonomy" id="2763107"/>
    <lineage>
        <taxon>Bacteria</taxon>
        <taxon>Pseudomonadati</taxon>
        <taxon>Acidobacteriota</taxon>
        <taxon>Terriglobia</taxon>
        <taxon>Terriglobales</taxon>
        <taxon>Acidobacteriaceae</taxon>
        <taxon>Alloacidobacterium</taxon>
    </lineage>
</organism>
<dbReference type="AlphaFoldDB" id="A0A7G8BHS4"/>
<dbReference type="EMBL" id="CP060394">
    <property type="protein sequence ID" value="QNI32094.1"/>
    <property type="molecule type" value="Genomic_DNA"/>
</dbReference>
<accession>A0A7G8BHS4</accession>
<sequence>MDRSKTIFRYSVSIVLFIFAAGSFNSALWETAALKILYTGLNSGYHRIIWVADGPTHAQFTYLRLAFLALFAVPAFFKVRDVQDVYRRFLWIFAAASVFWVLVIPTLLALTHGGPWELSPNFTQQIPEPSTMYALTGGMTVLLFVRTRSKRQV</sequence>
<feature type="transmembrane region" description="Helical" evidence="1">
    <location>
        <begin position="60"/>
        <end position="77"/>
    </location>
</feature>
<name>A0A7G8BHS4_9BACT</name>
<evidence type="ECO:0000313" key="3">
    <source>
        <dbReference type="Proteomes" id="UP000515312"/>
    </source>
</evidence>
<reference evidence="2 3" key="1">
    <citation type="submission" date="2020-08" db="EMBL/GenBank/DDBJ databases">
        <title>Edaphobacter telluris sp. nov. and Acidobacterium dinghuensis sp. nov., two acidobacteria isolated from forest soil.</title>
        <authorList>
            <person name="Fu J."/>
            <person name="Qiu L."/>
        </authorList>
    </citation>
    <scope>NUCLEOTIDE SEQUENCE [LARGE SCALE GENOMIC DNA]</scope>
    <source>
        <strain evidence="2">4Y35</strain>
    </source>
</reference>
<keyword evidence="1" id="KW-0472">Membrane</keyword>
<feature type="transmembrane region" description="Helical" evidence="1">
    <location>
        <begin position="130"/>
        <end position="147"/>
    </location>
</feature>
<dbReference type="RefSeq" id="WP_186743050.1">
    <property type="nucleotide sequence ID" value="NZ_CP060394.1"/>
</dbReference>
<dbReference type="NCBIfam" id="TIGR02595">
    <property type="entry name" value="PEP_CTERM"/>
    <property type="match status" value="1"/>
</dbReference>
<dbReference type="KEGG" id="adin:H7849_24370"/>
<keyword evidence="3" id="KW-1185">Reference proteome</keyword>
<keyword evidence="1" id="KW-0812">Transmembrane</keyword>
<protein>
    <submittedName>
        <fullName evidence="2">PEP-CTERM sorting domain-containing protein</fullName>
    </submittedName>
</protein>